<keyword evidence="6 9" id="KW-0238">DNA-binding</keyword>
<comment type="subunit">
    <text evidence="9">Forms a cyclic heterotetrameric complex composed of two molecules of XerC and two molecules of XerD.</text>
</comment>
<feature type="active site" evidence="9">
    <location>
        <position position="168"/>
    </location>
</feature>
<organism evidence="12 13">
    <name type="scientific">Leeia speluncae</name>
    <dbReference type="NCBI Taxonomy" id="2884804"/>
    <lineage>
        <taxon>Bacteria</taxon>
        <taxon>Pseudomonadati</taxon>
        <taxon>Pseudomonadota</taxon>
        <taxon>Betaproteobacteria</taxon>
        <taxon>Neisseriales</taxon>
        <taxon>Leeiaceae</taxon>
        <taxon>Leeia</taxon>
    </lineage>
</organism>
<feature type="active site" description="O-(3'-phospho-DNA)-tyrosine intermediate" evidence="9">
    <location>
        <position position="269"/>
    </location>
</feature>
<accession>A0ABS8D3C5</accession>
<evidence type="ECO:0000256" key="7">
    <source>
        <dbReference type="ARBA" id="ARBA00023172"/>
    </source>
</evidence>
<keyword evidence="8 9" id="KW-0131">Cell cycle</keyword>
<dbReference type="PROSITE" id="PS51900">
    <property type="entry name" value="CB"/>
    <property type="match status" value="1"/>
</dbReference>
<dbReference type="InterPro" id="IPR011010">
    <property type="entry name" value="DNA_brk_join_enz"/>
</dbReference>
<feature type="active site" evidence="9">
    <location>
        <position position="143"/>
    </location>
</feature>
<feature type="active site" evidence="9">
    <location>
        <position position="234"/>
    </location>
</feature>
<comment type="subcellular location">
    <subcellularLocation>
        <location evidence="1 9">Cytoplasm</location>
    </subcellularLocation>
</comment>
<evidence type="ECO:0000256" key="3">
    <source>
        <dbReference type="ARBA" id="ARBA00022618"/>
    </source>
</evidence>
<comment type="similarity">
    <text evidence="9">Belongs to the 'phage' integrase family. XerC subfamily.</text>
</comment>
<dbReference type="PROSITE" id="PS51898">
    <property type="entry name" value="TYR_RECOMBINASE"/>
    <property type="match status" value="1"/>
</dbReference>
<feature type="active site" evidence="9">
    <location>
        <position position="237"/>
    </location>
</feature>
<proteinExistence type="inferred from homology"/>
<dbReference type="EMBL" id="JAJBZT010000002">
    <property type="protein sequence ID" value="MCB6182674.1"/>
    <property type="molecule type" value="Genomic_DNA"/>
</dbReference>
<dbReference type="InterPro" id="IPR002104">
    <property type="entry name" value="Integrase_catalytic"/>
</dbReference>
<keyword evidence="5 9" id="KW-0229">DNA integration</keyword>
<evidence type="ECO:0000256" key="4">
    <source>
        <dbReference type="ARBA" id="ARBA00022829"/>
    </source>
</evidence>
<sequence length="291" mass="32771">MENGLVIRQFLDWLKLQRQASPHTLSAYQLDLAQLEKTDVAFAELTAKDIRNRIAELAESGLSARSIARTLSAWRRCYAYMMQFHGWASNPCEGIRAPRMEKKLPEVVTPDLANYFLDSITGDEPIDIRDRAMFELLYSCGLRVSELVGLETPDIDLQTKLLHVRMGKGKKSRLVPFGESAKAAIQAWLPIRPVNSGTAIFTNQHGDKLTTRSVQLRIKHHGLKAGIPQNLYPHLLRHACASHLLQSSQDLRGVQEMLGHASIVSTQVYTHLDFQHLASVYDATHPRAKEE</sequence>
<keyword evidence="13" id="KW-1185">Reference proteome</keyword>
<keyword evidence="3 9" id="KW-0132">Cell division</keyword>
<gene>
    <name evidence="9" type="primary">xerC</name>
    <name evidence="12" type="ORF">LIN78_03790</name>
</gene>
<protein>
    <recommendedName>
        <fullName evidence="9">Tyrosine recombinase XerC</fullName>
    </recommendedName>
</protein>
<dbReference type="CDD" id="cd00798">
    <property type="entry name" value="INT_XerDC_C"/>
    <property type="match status" value="1"/>
</dbReference>
<dbReference type="InterPro" id="IPR013762">
    <property type="entry name" value="Integrase-like_cat_sf"/>
</dbReference>
<dbReference type="InterPro" id="IPR023009">
    <property type="entry name" value="Tyrosine_recombinase_XerC/XerD"/>
</dbReference>
<dbReference type="InterPro" id="IPR004107">
    <property type="entry name" value="Integrase_SAM-like_N"/>
</dbReference>
<keyword evidence="2 9" id="KW-0963">Cytoplasm</keyword>
<evidence type="ECO:0000256" key="2">
    <source>
        <dbReference type="ARBA" id="ARBA00022490"/>
    </source>
</evidence>
<dbReference type="HAMAP" id="MF_01808">
    <property type="entry name" value="Recomb_XerC_XerD"/>
    <property type="match status" value="1"/>
</dbReference>
<evidence type="ECO:0000259" key="11">
    <source>
        <dbReference type="PROSITE" id="PS51900"/>
    </source>
</evidence>
<evidence type="ECO:0000259" key="10">
    <source>
        <dbReference type="PROSITE" id="PS51898"/>
    </source>
</evidence>
<feature type="active site" evidence="9">
    <location>
        <position position="260"/>
    </location>
</feature>
<dbReference type="SUPFAM" id="SSF56349">
    <property type="entry name" value="DNA breaking-rejoining enzymes"/>
    <property type="match status" value="1"/>
</dbReference>
<feature type="domain" description="Tyr recombinase" evidence="10">
    <location>
        <begin position="103"/>
        <end position="282"/>
    </location>
</feature>
<evidence type="ECO:0000256" key="9">
    <source>
        <dbReference type="HAMAP-Rule" id="MF_01808"/>
    </source>
</evidence>
<keyword evidence="4 9" id="KW-0159">Chromosome partition</keyword>
<dbReference type="PANTHER" id="PTHR30349">
    <property type="entry name" value="PHAGE INTEGRASE-RELATED"/>
    <property type="match status" value="1"/>
</dbReference>
<evidence type="ECO:0000256" key="5">
    <source>
        <dbReference type="ARBA" id="ARBA00022908"/>
    </source>
</evidence>
<evidence type="ECO:0000313" key="13">
    <source>
        <dbReference type="Proteomes" id="UP001165395"/>
    </source>
</evidence>
<reference evidence="12" key="1">
    <citation type="submission" date="2021-10" db="EMBL/GenBank/DDBJ databases">
        <title>The complete genome sequence of Leeia sp. TBRC 13508.</title>
        <authorList>
            <person name="Charoenyingcharoen P."/>
            <person name="Yukphan P."/>
        </authorList>
    </citation>
    <scope>NUCLEOTIDE SEQUENCE</scope>
    <source>
        <strain evidence="12">TBRC 13508</strain>
    </source>
</reference>
<dbReference type="InterPro" id="IPR044068">
    <property type="entry name" value="CB"/>
</dbReference>
<dbReference type="Gene3D" id="1.10.443.10">
    <property type="entry name" value="Intergrase catalytic core"/>
    <property type="match status" value="1"/>
</dbReference>
<dbReference type="InterPro" id="IPR050090">
    <property type="entry name" value="Tyrosine_recombinase_XerCD"/>
</dbReference>
<name>A0ABS8D3C5_9NEIS</name>
<comment type="function">
    <text evidence="9">Site-specific tyrosine recombinase, which acts by catalyzing the cutting and rejoining of the recombining DNA molecules. The XerC-XerD complex is essential to convert dimers of the bacterial chromosome into monomers to permit their segregation at cell division. It also contributes to the segregational stability of plasmids.</text>
</comment>
<feature type="domain" description="Core-binding (CB)" evidence="11">
    <location>
        <begin position="1"/>
        <end position="82"/>
    </location>
</feature>
<dbReference type="Proteomes" id="UP001165395">
    <property type="component" value="Unassembled WGS sequence"/>
</dbReference>
<evidence type="ECO:0000256" key="8">
    <source>
        <dbReference type="ARBA" id="ARBA00023306"/>
    </source>
</evidence>
<dbReference type="Pfam" id="PF00589">
    <property type="entry name" value="Phage_integrase"/>
    <property type="match status" value="1"/>
</dbReference>
<dbReference type="PANTHER" id="PTHR30349:SF81">
    <property type="entry name" value="TYROSINE RECOMBINASE XERC"/>
    <property type="match status" value="1"/>
</dbReference>
<evidence type="ECO:0000313" key="12">
    <source>
        <dbReference type="EMBL" id="MCB6182674.1"/>
    </source>
</evidence>
<dbReference type="Pfam" id="PF02899">
    <property type="entry name" value="Phage_int_SAM_1"/>
    <property type="match status" value="1"/>
</dbReference>
<evidence type="ECO:0000256" key="6">
    <source>
        <dbReference type="ARBA" id="ARBA00023125"/>
    </source>
</evidence>
<comment type="caution">
    <text evidence="12">The sequence shown here is derived from an EMBL/GenBank/DDBJ whole genome shotgun (WGS) entry which is preliminary data.</text>
</comment>
<dbReference type="RefSeq" id="WP_227178647.1">
    <property type="nucleotide sequence ID" value="NZ_JAJBZT010000002.1"/>
</dbReference>
<dbReference type="InterPro" id="IPR010998">
    <property type="entry name" value="Integrase_recombinase_N"/>
</dbReference>
<dbReference type="Gene3D" id="1.10.150.130">
    <property type="match status" value="1"/>
</dbReference>
<evidence type="ECO:0000256" key="1">
    <source>
        <dbReference type="ARBA" id="ARBA00004496"/>
    </source>
</evidence>
<keyword evidence="7 9" id="KW-0233">DNA recombination</keyword>